<dbReference type="Pfam" id="PF12947">
    <property type="entry name" value="EGF_3"/>
    <property type="match status" value="1"/>
</dbReference>
<dbReference type="InterPro" id="IPR049883">
    <property type="entry name" value="NOTCH1_EGF-like"/>
</dbReference>
<gene>
    <name evidence="7" type="ORF">PACLA_8A050464</name>
</gene>
<dbReference type="Gene3D" id="2.10.25.10">
    <property type="entry name" value="Laminin"/>
    <property type="match status" value="5"/>
</dbReference>
<dbReference type="InterPro" id="IPR058727">
    <property type="entry name" value="Helical_Vwde"/>
</dbReference>
<keyword evidence="2" id="KW-0732">Signal</keyword>
<evidence type="ECO:0000313" key="8">
    <source>
        <dbReference type="Proteomes" id="UP001152795"/>
    </source>
</evidence>
<dbReference type="SMART" id="SM00181">
    <property type="entry name" value="EGF"/>
    <property type="match status" value="5"/>
</dbReference>
<dbReference type="CDD" id="cd00054">
    <property type="entry name" value="EGF_CA"/>
    <property type="match status" value="3"/>
</dbReference>
<feature type="disulfide bond" evidence="6">
    <location>
        <begin position="651"/>
        <end position="660"/>
    </location>
</feature>
<dbReference type="PANTHER" id="PTHR14949">
    <property type="entry name" value="EGF-LIKE-DOMAIN, MULTIPLE 7, 8"/>
    <property type="match status" value="1"/>
</dbReference>
<dbReference type="InterPro" id="IPR000742">
    <property type="entry name" value="EGF"/>
</dbReference>
<comment type="caution">
    <text evidence="7">The sequence shown here is derived from an EMBL/GenBank/DDBJ whole genome shotgun (WGS) entry which is preliminary data.</text>
</comment>
<dbReference type="PROSITE" id="PS50026">
    <property type="entry name" value="EGF_3"/>
    <property type="match status" value="4"/>
</dbReference>
<dbReference type="InterPro" id="IPR024731">
    <property type="entry name" value="NELL2-like_EGF"/>
</dbReference>
<evidence type="ECO:0000256" key="4">
    <source>
        <dbReference type="ARBA" id="ARBA00023054"/>
    </source>
</evidence>
<dbReference type="SUPFAM" id="SSF57196">
    <property type="entry name" value="EGF/Laminin"/>
    <property type="match status" value="1"/>
</dbReference>
<dbReference type="PANTHER" id="PTHR14949:SF56">
    <property type="entry name" value="EGF-LIKE-DOMAIN, MULTIPLE 7"/>
    <property type="match status" value="1"/>
</dbReference>
<dbReference type="InterPro" id="IPR009030">
    <property type="entry name" value="Growth_fac_rcpt_cys_sf"/>
</dbReference>
<dbReference type="OrthoDB" id="5977062at2759"/>
<name>A0A7D9JVG2_PARCT</name>
<keyword evidence="4" id="KW-0175">Coiled coil</keyword>
<reference evidence="7" key="1">
    <citation type="submission" date="2020-04" db="EMBL/GenBank/DDBJ databases">
        <authorList>
            <person name="Alioto T."/>
            <person name="Alioto T."/>
            <person name="Gomez Garrido J."/>
        </authorList>
    </citation>
    <scope>NUCLEOTIDE SEQUENCE</scope>
    <source>
        <strain evidence="7">A484AB</strain>
    </source>
</reference>
<organism evidence="7 8">
    <name type="scientific">Paramuricea clavata</name>
    <name type="common">Red gorgonian</name>
    <name type="synonym">Violescent sea-whip</name>
    <dbReference type="NCBI Taxonomy" id="317549"/>
    <lineage>
        <taxon>Eukaryota</taxon>
        <taxon>Metazoa</taxon>
        <taxon>Cnidaria</taxon>
        <taxon>Anthozoa</taxon>
        <taxon>Octocorallia</taxon>
        <taxon>Malacalcyonacea</taxon>
        <taxon>Plexauridae</taxon>
        <taxon>Paramuricea</taxon>
    </lineage>
</organism>
<dbReference type="PROSITE" id="PS00022">
    <property type="entry name" value="EGF_1"/>
    <property type="match status" value="2"/>
</dbReference>
<dbReference type="SMART" id="SM00179">
    <property type="entry name" value="EGF_CA"/>
    <property type="match status" value="4"/>
</dbReference>
<dbReference type="PROSITE" id="PS01187">
    <property type="entry name" value="EGF_CA"/>
    <property type="match status" value="1"/>
</dbReference>
<comment type="caution">
    <text evidence="6">Lacks conserved residue(s) required for the propagation of feature annotation.</text>
</comment>
<dbReference type="SUPFAM" id="SSF57184">
    <property type="entry name" value="Growth factor receptor domain"/>
    <property type="match status" value="1"/>
</dbReference>
<evidence type="ECO:0000256" key="2">
    <source>
        <dbReference type="ARBA" id="ARBA00022729"/>
    </source>
</evidence>
<dbReference type="PROSITE" id="PS01186">
    <property type="entry name" value="EGF_2"/>
    <property type="match status" value="2"/>
</dbReference>
<keyword evidence="8" id="KW-1185">Reference proteome</keyword>
<evidence type="ECO:0000256" key="1">
    <source>
        <dbReference type="ARBA" id="ARBA00022536"/>
    </source>
</evidence>
<dbReference type="InterPro" id="IPR001881">
    <property type="entry name" value="EGF-like_Ca-bd_dom"/>
</dbReference>
<sequence>MAKNGFYTEEPREKFALGKKMIVHLPSGITVTIGRSGLRDDSLDIIISAPEPNYDQKGPDTHSEGLCGNFNGDPNDDFEGRSYWEFCQRHRIQSGSAEDIFAYEGNDTVYQELYDTCLNEQLCVCKNKQQECDTDGVIAKCSPLEQNGRIAEDLCRGNRVIAKRDINKRRKRALDSRDDDIDDQDVIPPYNPPIHNYTAPSWPTPSGLTEENVTKICNRKIRYSKGGESCGAVAGVDLDALVNQCISDIKLTDDPSWAVANFGAMNEICKKNVYKNITYYKNNTDGKLSLETTVLDSLCPNDCSDRGNCSNSTCTCFEDYTSADCSISLKDSPILYGIRKSGLCDVRRRPCRNVGIYAFPLLDSENLTCHVQEFKVIESAWTPDNSIASYPGLMMDINEVKCLLPESPVNIDDYGNEGITAAGLKIAVSNNRINASKVSAVFITYDSVCQECNNTIKGCRLKTDACFISAHCFAQNQTHPNDWCQQCLPQISTNSWEKRKDNQRPKFTTSTIFHAFLGEELRVQLTAIDPENRTIRYTFDSTLGASLTERGLFTCTKNTNDSTIVIFNVTDECGAYSVLHASVVIKECPCQNSGECHPDYRYLDGAGNFTCSCPAGYTGTLCELDVNECAVSKPCSNGNCNNEQPGFSCSCYVGYTGDLCQTEINECAPNPCFLGVPCADLIASFSCGPCPGGYSGNGVNCTRMDGKVNECVKKPQVCHSNAKCMYNNGSYVCQCTDGYTGDGKNNCT</sequence>
<keyword evidence="1 6" id="KW-0245">EGF-like domain</keyword>
<proteinExistence type="predicted"/>
<dbReference type="InterPro" id="IPR050969">
    <property type="entry name" value="Dev_Signal_Modulators"/>
</dbReference>
<dbReference type="Pfam" id="PF26129">
    <property type="entry name" value="Vwde"/>
    <property type="match status" value="1"/>
</dbReference>
<dbReference type="EMBL" id="CACRXK020021759">
    <property type="protein sequence ID" value="CAB4036168.1"/>
    <property type="molecule type" value="Genomic_DNA"/>
</dbReference>
<dbReference type="PROSITE" id="PS00010">
    <property type="entry name" value="ASX_HYDROXYL"/>
    <property type="match status" value="1"/>
</dbReference>
<dbReference type="Proteomes" id="UP001152795">
    <property type="component" value="Unassembled WGS sequence"/>
</dbReference>
<dbReference type="InterPro" id="IPR018097">
    <property type="entry name" value="EGF_Ca-bd_CS"/>
</dbReference>
<accession>A0A7D9JVG2</accession>
<dbReference type="InterPro" id="IPR000152">
    <property type="entry name" value="EGF-type_Asp/Asn_hydroxyl_site"/>
</dbReference>
<feature type="non-terminal residue" evidence="7">
    <location>
        <position position="1"/>
    </location>
</feature>
<evidence type="ECO:0000313" key="7">
    <source>
        <dbReference type="EMBL" id="CAB4036168.1"/>
    </source>
</evidence>
<protein>
    <submittedName>
        <fullName evidence="7">von Willebrand factor D and EGF domain-containing -like isoform X1</fullName>
    </submittedName>
</protein>
<dbReference type="GO" id="GO:0005509">
    <property type="term" value="F:calcium ion binding"/>
    <property type="evidence" value="ECO:0007669"/>
    <property type="project" value="InterPro"/>
</dbReference>
<feature type="disulfide bond" evidence="6">
    <location>
        <begin position="613"/>
        <end position="622"/>
    </location>
</feature>
<keyword evidence="3" id="KW-0677">Repeat</keyword>
<dbReference type="Pfam" id="PF07645">
    <property type="entry name" value="EGF_CA"/>
    <property type="match status" value="1"/>
</dbReference>
<evidence type="ECO:0000256" key="3">
    <source>
        <dbReference type="ARBA" id="ARBA00022737"/>
    </source>
</evidence>
<evidence type="ECO:0000256" key="6">
    <source>
        <dbReference type="PROSITE-ProRule" id="PRU00076"/>
    </source>
</evidence>
<dbReference type="AlphaFoldDB" id="A0A7D9JVG2"/>
<keyword evidence="5 6" id="KW-1015">Disulfide bond</keyword>
<evidence type="ECO:0000256" key="5">
    <source>
        <dbReference type="ARBA" id="ARBA00023157"/>
    </source>
</evidence>